<dbReference type="Proteomes" id="UP000018948">
    <property type="component" value="Unassembled WGS sequence"/>
</dbReference>
<proteinExistence type="predicted"/>
<gene>
    <name evidence="1" type="ORF">F442_05477</name>
</gene>
<name>W2ZPJ2_PHYNI</name>
<accession>W2ZPJ2</accession>
<evidence type="ECO:0000313" key="1">
    <source>
        <dbReference type="EMBL" id="ETP48945.1"/>
    </source>
</evidence>
<sequence>MCGKRLATSDQRPSSGSEYLAAVLPGKTFVYLLVKSLAPPRRQNFSSAGADSVDLPRVQRVLTSGQQKRAQR</sequence>
<reference evidence="1 2" key="1">
    <citation type="submission" date="2013-11" db="EMBL/GenBank/DDBJ databases">
        <title>The Genome Sequence of Phytophthora parasitica P10297.</title>
        <authorList>
            <consortium name="The Broad Institute Genomics Platform"/>
            <person name="Russ C."/>
            <person name="Tyler B."/>
            <person name="Panabieres F."/>
            <person name="Shan W."/>
            <person name="Tripathy S."/>
            <person name="Grunwald N."/>
            <person name="Machado M."/>
            <person name="Johnson C.S."/>
            <person name="Walker B."/>
            <person name="Young S.K."/>
            <person name="Zeng Q."/>
            <person name="Gargeya S."/>
            <person name="Fitzgerald M."/>
            <person name="Haas B."/>
            <person name="Abouelleil A."/>
            <person name="Allen A.W."/>
            <person name="Alvarado L."/>
            <person name="Arachchi H.M."/>
            <person name="Berlin A.M."/>
            <person name="Chapman S.B."/>
            <person name="Gainer-Dewar J."/>
            <person name="Goldberg J."/>
            <person name="Griggs A."/>
            <person name="Gujja S."/>
            <person name="Hansen M."/>
            <person name="Howarth C."/>
            <person name="Imamovic A."/>
            <person name="Ireland A."/>
            <person name="Larimer J."/>
            <person name="McCowan C."/>
            <person name="Murphy C."/>
            <person name="Pearson M."/>
            <person name="Poon T.W."/>
            <person name="Priest M."/>
            <person name="Roberts A."/>
            <person name="Saif S."/>
            <person name="Shea T."/>
            <person name="Sisk P."/>
            <person name="Sykes S."/>
            <person name="Wortman J."/>
            <person name="Nusbaum C."/>
            <person name="Birren B."/>
        </authorList>
    </citation>
    <scope>NUCLEOTIDE SEQUENCE [LARGE SCALE GENOMIC DNA]</scope>
    <source>
        <strain evidence="1 2">P10297</strain>
    </source>
</reference>
<protein>
    <submittedName>
        <fullName evidence="1">Uncharacterized protein</fullName>
    </submittedName>
</protein>
<organism evidence="1 2">
    <name type="scientific">Phytophthora nicotianae P10297</name>
    <dbReference type="NCBI Taxonomy" id="1317064"/>
    <lineage>
        <taxon>Eukaryota</taxon>
        <taxon>Sar</taxon>
        <taxon>Stramenopiles</taxon>
        <taxon>Oomycota</taxon>
        <taxon>Peronosporomycetes</taxon>
        <taxon>Peronosporales</taxon>
        <taxon>Peronosporaceae</taxon>
        <taxon>Phytophthora</taxon>
    </lineage>
</organism>
<dbReference type="EMBL" id="ANIY01001178">
    <property type="protein sequence ID" value="ETP48945.1"/>
    <property type="molecule type" value="Genomic_DNA"/>
</dbReference>
<comment type="caution">
    <text evidence="1">The sequence shown here is derived from an EMBL/GenBank/DDBJ whole genome shotgun (WGS) entry which is preliminary data.</text>
</comment>
<evidence type="ECO:0000313" key="2">
    <source>
        <dbReference type="Proteomes" id="UP000018948"/>
    </source>
</evidence>
<dbReference type="AlphaFoldDB" id="W2ZPJ2"/>